<dbReference type="Pfam" id="PF00378">
    <property type="entry name" value="ECH_1"/>
    <property type="match status" value="1"/>
</dbReference>
<protein>
    <submittedName>
        <fullName evidence="2">Crotonase/enoyl-CoA hydratase family protein</fullName>
    </submittedName>
</protein>
<evidence type="ECO:0000256" key="1">
    <source>
        <dbReference type="ARBA" id="ARBA00005254"/>
    </source>
</evidence>
<comment type="similarity">
    <text evidence="1">Belongs to the enoyl-CoA hydratase/isomerase family.</text>
</comment>
<evidence type="ECO:0000313" key="3">
    <source>
        <dbReference type="Proteomes" id="UP001595629"/>
    </source>
</evidence>
<gene>
    <name evidence="2" type="ORF">ACFORG_09945</name>
</gene>
<dbReference type="CDD" id="cd06558">
    <property type="entry name" value="crotonase-like"/>
    <property type="match status" value="1"/>
</dbReference>
<sequence length="325" mass="35938">MGRAADCKPGRARRRVISAGSGRGRGSVLVSCRDSREERMSTVDYEKDGRIARITLNRPEVMNAIDDSLPVDLAEAVARADADPGVHVMVLSGRGEAFCAGYDLTFYAEGNGSGEVTQEMPWDPIKDYRFMWANTQHFMALWRAMKPVICKVHGFAVAGGSDIALCSDMVIMGENARIGYMPVRVWGCPTTAMWVYRLGPERAKRMLFTGDKITGREAAELGLVLKAVPEDQLDDAVEEMAARMASVPVNQLAMQKLVINNAMEQMGLMQTQRLATIFDGITRHSPEGLNFKAFAEESGWKRAVAERDDGTWDWTENAPLPKSNR</sequence>
<dbReference type="SUPFAM" id="SSF52096">
    <property type="entry name" value="ClpP/crotonase"/>
    <property type="match status" value="1"/>
</dbReference>
<dbReference type="Gene3D" id="3.90.226.10">
    <property type="entry name" value="2-enoyl-CoA Hydratase, Chain A, domain 1"/>
    <property type="match status" value="1"/>
</dbReference>
<dbReference type="InterPro" id="IPR001753">
    <property type="entry name" value="Enoyl-CoA_hydra/iso"/>
</dbReference>
<dbReference type="PANTHER" id="PTHR43802">
    <property type="entry name" value="ENOYL-COA HYDRATASE"/>
    <property type="match status" value="1"/>
</dbReference>
<evidence type="ECO:0000313" key="2">
    <source>
        <dbReference type="EMBL" id="MFC3614080.1"/>
    </source>
</evidence>
<dbReference type="EMBL" id="JBHRXI010000010">
    <property type="protein sequence ID" value="MFC3614080.1"/>
    <property type="molecule type" value="Genomic_DNA"/>
</dbReference>
<organism evidence="2 3">
    <name type="scientific">Lutimaribacter marinistellae</name>
    <dbReference type="NCBI Taxonomy" id="1820329"/>
    <lineage>
        <taxon>Bacteria</taxon>
        <taxon>Pseudomonadati</taxon>
        <taxon>Pseudomonadota</taxon>
        <taxon>Alphaproteobacteria</taxon>
        <taxon>Rhodobacterales</taxon>
        <taxon>Roseobacteraceae</taxon>
        <taxon>Lutimaribacter</taxon>
    </lineage>
</organism>
<dbReference type="InterPro" id="IPR029045">
    <property type="entry name" value="ClpP/crotonase-like_dom_sf"/>
</dbReference>
<keyword evidence="3" id="KW-1185">Reference proteome</keyword>
<dbReference type="NCBIfam" id="NF006128">
    <property type="entry name" value="PRK08272.1"/>
    <property type="match status" value="1"/>
</dbReference>
<reference evidence="3" key="1">
    <citation type="journal article" date="2019" name="Int. J. Syst. Evol. Microbiol.">
        <title>The Global Catalogue of Microorganisms (GCM) 10K type strain sequencing project: providing services to taxonomists for standard genome sequencing and annotation.</title>
        <authorList>
            <consortium name="The Broad Institute Genomics Platform"/>
            <consortium name="The Broad Institute Genome Sequencing Center for Infectious Disease"/>
            <person name="Wu L."/>
            <person name="Ma J."/>
        </authorList>
    </citation>
    <scope>NUCLEOTIDE SEQUENCE [LARGE SCALE GENOMIC DNA]</scope>
    <source>
        <strain evidence="3">KCTC 42911</strain>
    </source>
</reference>
<dbReference type="PANTHER" id="PTHR43802:SF1">
    <property type="entry name" value="IP11341P-RELATED"/>
    <property type="match status" value="1"/>
</dbReference>
<proteinExistence type="inferred from homology"/>
<dbReference type="Proteomes" id="UP001595629">
    <property type="component" value="Unassembled WGS sequence"/>
</dbReference>
<dbReference type="RefSeq" id="WP_386735271.1">
    <property type="nucleotide sequence ID" value="NZ_JBHRXI010000010.1"/>
</dbReference>
<comment type="caution">
    <text evidence="2">The sequence shown here is derived from an EMBL/GenBank/DDBJ whole genome shotgun (WGS) entry which is preliminary data.</text>
</comment>
<accession>A0ABV7TJU0</accession>
<name>A0ABV7TJU0_9RHOB</name>